<sequence>MKLRDAVAIHDVVAGYGRKRVLHGISAGLPASAVTAVVGPNGSGKSTLLGVLAGVIRPARGRIERDRRRPGYVVQRSAVPDALPLTVRDAVAMGRWALRGPWRRLTAADWAVVDACMSRLGILDLAGRQLGALSGGQRQRALVAQGLAQEPGLLLLDEPATGLDVEAGRLIGGVVDEESAGGVTVVHVTHDLAAAMGAGHCLLLDGGRLVAQGPPGEVLTPEALREVFGGPHPQPVGRVTAPPQATAITLEPGR</sequence>
<dbReference type="GO" id="GO:0005524">
    <property type="term" value="F:ATP binding"/>
    <property type="evidence" value="ECO:0007669"/>
    <property type="project" value="UniProtKB-KW"/>
</dbReference>
<dbReference type="PANTHER" id="PTHR42734">
    <property type="entry name" value="METAL TRANSPORT SYSTEM ATP-BINDING PROTEIN TM_0124-RELATED"/>
    <property type="match status" value="1"/>
</dbReference>
<keyword evidence="2" id="KW-0813">Transport</keyword>
<dbReference type="AlphaFoldDB" id="A0A4R4U9V0"/>
<dbReference type="PROSITE" id="PS00211">
    <property type="entry name" value="ABC_TRANSPORTER_1"/>
    <property type="match status" value="1"/>
</dbReference>
<protein>
    <submittedName>
        <fullName evidence="6">Metal ABC transporter ATP-binding protein</fullName>
    </submittedName>
</protein>
<dbReference type="NCBIfam" id="NF040873">
    <property type="entry name" value="AztA"/>
    <property type="match status" value="1"/>
</dbReference>
<reference evidence="6 7" key="1">
    <citation type="submission" date="2019-03" db="EMBL/GenBank/DDBJ databases">
        <title>Draft genome sequences of novel Actinobacteria.</title>
        <authorList>
            <person name="Sahin N."/>
            <person name="Ay H."/>
            <person name="Saygin H."/>
        </authorList>
    </citation>
    <scope>NUCLEOTIDE SEQUENCE [LARGE SCALE GENOMIC DNA]</scope>
    <source>
        <strain evidence="6 7">KC310</strain>
    </source>
</reference>
<keyword evidence="7" id="KW-1185">Reference proteome</keyword>
<name>A0A4R4U9V0_9ACTN</name>
<dbReference type="PROSITE" id="PS50893">
    <property type="entry name" value="ABC_TRANSPORTER_2"/>
    <property type="match status" value="1"/>
</dbReference>
<accession>A0A4R4U9V0</accession>
<dbReference type="Pfam" id="PF00005">
    <property type="entry name" value="ABC_tran"/>
    <property type="match status" value="1"/>
</dbReference>
<evidence type="ECO:0000313" key="6">
    <source>
        <dbReference type="EMBL" id="TDC88288.1"/>
    </source>
</evidence>
<evidence type="ECO:0000256" key="4">
    <source>
        <dbReference type="ARBA" id="ARBA00022840"/>
    </source>
</evidence>
<evidence type="ECO:0000256" key="2">
    <source>
        <dbReference type="ARBA" id="ARBA00022448"/>
    </source>
</evidence>
<keyword evidence="4 6" id="KW-0067">ATP-binding</keyword>
<dbReference type="SMART" id="SM00382">
    <property type="entry name" value="AAA"/>
    <property type="match status" value="1"/>
</dbReference>
<dbReference type="SUPFAM" id="SSF52540">
    <property type="entry name" value="P-loop containing nucleoside triphosphate hydrolases"/>
    <property type="match status" value="1"/>
</dbReference>
<dbReference type="InterPro" id="IPR050153">
    <property type="entry name" value="Metal_Ion_Import_ABC"/>
</dbReference>
<dbReference type="Proteomes" id="UP000295258">
    <property type="component" value="Unassembled WGS sequence"/>
</dbReference>
<dbReference type="GO" id="GO:0016887">
    <property type="term" value="F:ATP hydrolysis activity"/>
    <property type="evidence" value="ECO:0007669"/>
    <property type="project" value="InterPro"/>
</dbReference>
<comment type="caution">
    <text evidence="6">The sequence shown here is derived from an EMBL/GenBank/DDBJ whole genome shotgun (WGS) entry which is preliminary data.</text>
</comment>
<evidence type="ECO:0000256" key="3">
    <source>
        <dbReference type="ARBA" id="ARBA00022741"/>
    </source>
</evidence>
<keyword evidence="3" id="KW-0547">Nucleotide-binding</keyword>
<organism evidence="6 7">
    <name type="scientific">Nonomuraea deserti</name>
    <dbReference type="NCBI Taxonomy" id="1848322"/>
    <lineage>
        <taxon>Bacteria</taxon>
        <taxon>Bacillati</taxon>
        <taxon>Actinomycetota</taxon>
        <taxon>Actinomycetes</taxon>
        <taxon>Streptosporangiales</taxon>
        <taxon>Streptosporangiaceae</taxon>
        <taxon>Nonomuraea</taxon>
    </lineage>
</organism>
<dbReference type="RefSeq" id="WP_132606074.1">
    <property type="nucleotide sequence ID" value="NZ_SMKO01000252.1"/>
</dbReference>
<gene>
    <name evidence="6" type="ORF">E1292_45815</name>
</gene>
<evidence type="ECO:0000313" key="7">
    <source>
        <dbReference type="Proteomes" id="UP000295258"/>
    </source>
</evidence>
<comment type="similarity">
    <text evidence="1">Belongs to the ABC transporter superfamily.</text>
</comment>
<feature type="domain" description="ABC transporter" evidence="5">
    <location>
        <begin position="7"/>
        <end position="231"/>
    </location>
</feature>
<dbReference type="EMBL" id="SMKO01000252">
    <property type="protein sequence ID" value="TDC88288.1"/>
    <property type="molecule type" value="Genomic_DNA"/>
</dbReference>
<dbReference type="InterPro" id="IPR003593">
    <property type="entry name" value="AAA+_ATPase"/>
</dbReference>
<dbReference type="InterPro" id="IPR003439">
    <property type="entry name" value="ABC_transporter-like_ATP-bd"/>
</dbReference>
<dbReference type="Gene3D" id="3.40.50.300">
    <property type="entry name" value="P-loop containing nucleotide triphosphate hydrolases"/>
    <property type="match status" value="1"/>
</dbReference>
<dbReference type="InterPro" id="IPR047748">
    <property type="entry name" value="AztA-like"/>
</dbReference>
<proteinExistence type="inferred from homology"/>
<evidence type="ECO:0000259" key="5">
    <source>
        <dbReference type="PROSITE" id="PS50893"/>
    </source>
</evidence>
<dbReference type="PANTHER" id="PTHR42734:SF5">
    <property type="entry name" value="IRON TRANSPORT SYSTEM ATP-BINDING PROTEIN HI_0361-RELATED"/>
    <property type="match status" value="1"/>
</dbReference>
<dbReference type="InterPro" id="IPR027417">
    <property type="entry name" value="P-loop_NTPase"/>
</dbReference>
<evidence type="ECO:0000256" key="1">
    <source>
        <dbReference type="ARBA" id="ARBA00005417"/>
    </source>
</evidence>
<dbReference type="InterPro" id="IPR017871">
    <property type="entry name" value="ABC_transporter-like_CS"/>
</dbReference>